<dbReference type="InterPro" id="IPR020807">
    <property type="entry name" value="PKS_DH"/>
</dbReference>
<dbReference type="SUPFAM" id="SSF47336">
    <property type="entry name" value="ACP-like"/>
    <property type="match status" value="3"/>
</dbReference>
<dbReference type="InterPro" id="IPR014043">
    <property type="entry name" value="Acyl_transferase_dom"/>
</dbReference>
<feature type="region of interest" description="N-terminal hotdog fold" evidence="5">
    <location>
        <begin position="3220"/>
        <end position="3347"/>
    </location>
</feature>
<feature type="active site" description="Proton acceptor; for dehydratase activity" evidence="5">
    <location>
        <position position="3253"/>
    </location>
</feature>
<evidence type="ECO:0000313" key="11">
    <source>
        <dbReference type="EMBL" id="AKT40598.1"/>
    </source>
</evidence>
<feature type="region of interest" description="C-terminal hotdog fold" evidence="5">
    <location>
        <begin position="1558"/>
        <end position="1701"/>
    </location>
</feature>
<proteinExistence type="predicted"/>
<dbReference type="Pfam" id="PF00109">
    <property type="entry name" value="ketoacyl-synt"/>
    <property type="match status" value="2"/>
</dbReference>
<dbReference type="InterPro" id="IPR032821">
    <property type="entry name" value="PKS_assoc"/>
</dbReference>
<dbReference type="CDD" id="cd08955">
    <property type="entry name" value="KR_2_FAS_SDR_x"/>
    <property type="match status" value="2"/>
</dbReference>
<feature type="active site" description="Proton acceptor; for dehydratase activity" evidence="5">
    <location>
        <position position="1454"/>
    </location>
</feature>
<dbReference type="Gene3D" id="1.10.1200.10">
    <property type="entry name" value="ACP-like"/>
    <property type="match status" value="3"/>
</dbReference>
<dbReference type="PROSITE" id="PS52004">
    <property type="entry name" value="KS3_2"/>
    <property type="match status" value="2"/>
</dbReference>
<dbReference type="STRING" id="52.CMC5_047540"/>
<dbReference type="Pfam" id="PF08659">
    <property type="entry name" value="KR"/>
    <property type="match status" value="2"/>
</dbReference>
<dbReference type="InterPro" id="IPR009081">
    <property type="entry name" value="PP-bd_ACP"/>
</dbReference>
<dbReference type="SMART" id="SM00827">
    <property type="entry name" value="PKS_AT"/>
    <property type="match status" value="3"/>
</dbReference>
<dbReference type="SUPFAM" id="SSF53901">
    <property type="entry name" value="Thiolase-like"/>
    <property type="match status" value="2"/>
</dbReference>
<gene>
    <name evidence="12" type="primary">cmdA</name>
    <name evidence="11" type="ORF">CMC5_047540</name>
</gene>
<dbReference type="GO" id="GO:0006633">
    <property type="term" value="P:fatty acid biosynthetic process"/>
    <property type="evidence" value="ECO:0007669"/>
    <property type="project" value="InterPro"/>
</dbReference>
<sequence>MRDMTASGLKAWLVARVAAISGSDPHQIDARQRFGRHGIDSLHATRLIAELSTRLERSLSPTLIWEYPTIEALAAHLGGETQRIEEASVGAGEIGAATYGAGEPIAIVGMACRFPGAPDEASFWDLLRDGVDAVGVVPSDRGWDEALVAAGVDRAERDKVRRGAFLDRVDAFDPFFFGISPREAMSMDPQQRLMLELCWEALERAGIPPRLLAGSPAGVFAGAIWSDYEALMYRGAAGALDQYAVTGAHHSIIANRISYLLGLQGPSLSVDTACSSGLVVVHLACESLRRGECNVALAGAVNLNLLPESAVAMARFGALSPDGRCYTFDGRANGYVRGEGAGVVVLKPLSRALADGDPIRAVIRAAAVNNDGASNGLTAPNPAAQKDMLRAAYQRAGVLPAHVQFVEAHGTGTPLGDPIEGRALGEILGAGRVPETPLLIGSVKTNVGHLEAAAGIIGLIKVVLAIEHRVVPPNLHFASANPDLPLAALGLDVPTTARPWPVPERALLAGVSSFGMGGTNSHAVVEEWPGPPVEVLPLAAESPQALRARVTELLHTLSLDAGRTPVRERCAEAAIRHQAADSLHGRPGASFLAVTARSHGELERELIRFLESEAQPLHASRGVVFSFPGQGSQWHGMARDLLSTEPVFRAAIEACDRRIHQHLGWSLLDELTASREASRLDHIEVSFPAIVAVDIALAAWWRAAGLEPAAVVGHSTGEIAAAHVAGVLDLDDAMRIICMQGRLLGALGGQGQMALVGLSWEDTAEALVGFEGRVFRAIQDSVDATVVAGEPDAVTEVLSALSKRGILGFPVRTNVAPHSPLSDSLRETLALSLQAIRPRAARIPLFSEVTGAEVDGHTLDASHWVRNLCDPAFFSAAIDALIARGHRLFLDVGPHPTTRRSIESNLRRAGVEGMILPSQGRDLDARGELLGSLAALHTRGVRVCWDAVYPAGEEVVAPVDALWLLPLSARDPKALATLSAHHAALVRPGRSSLRMNDIAYTASVRREHHPHRLAAVGTSREEVGTALAALSRGELAQGATSGRMPASGPPRVVFVFPGQGSQWPGMGRALLAAGGVFRQALEACDEAIRREAGFSVLEVLAAPETSSRLDEIDVVQPVLFAVEVALAALWRSWGVEPVAVVGHSMGEVAAAHVAGILSLLDATRVICRRSKLLRKVSGHGAMGVVELTMAEAEAALLGHEGRLSVAVSNGPRSTVLSGDPDALEKVLATLEQRGVFCRRVKVDVASHSPQMDPLLDELRSMLGDLAPGEATLTMRSTVTGADVTGAALDGAYWASNLRAPVLFSRTIQELLTHGPTIFVEISPHPILVPALEEHLREQRGGSGESAAIASLRRGSDERRSMLEALGEVWVRGVDVDFRPLFPSGGRVVPLPAYPWQRERFWLDTQTPPVVHHGKVAASGQHPLLGAPFTSSRHPGEQFWQQNDVSRRVPWLSDHRIGDDEILPGSATLEMVLAAGASLYGSSGFEISELRLEKMLSLPCAILELSIVRSDAGAAVEIASRARAAVAWERYGRAELRQVRGEEQTSAGETLSRIQERCRRELDVAEHHARLERLGVIYGPRLQSVERLWLGDGVALGRVRLPSALPGDEETDGAAMFHGHPVLLDGALQVLMALVISQSPDRLLVPVMLSGVRLRRRLPEQIWVHACGNAQQATLTILDDEGLPLLEVRGLRFAPLGAAEDPLDACVHEVAWRRRDLPQFEQAPDARQLPGNATPGRDVIRLSSTPEPASWLVLGGPHGTGAALAMALRARGEPCVEVDGADPGKLAAHLPRACRGVIHCGGLEATSWAETTPATLEADLRRGPFAAVHLVQAILRRAFRDPPPLFLVTRGSRSAGPGGVSAVQGTLWGLGGVIALEHPELSCKRIDLPSIPWTGEVDSLLRELSAQDGEEQIALRPDGRFVARLVRGSLPGERAATPSMRDGEGTYLIVGGLGGLGLALARWMVDRGARSLALVGRSAPSEEARAELRALEASGAVLRVLQGDVALRTDVERIVSEIRGSMSPLRGVVHAAAVVADRTLLELGEAQLWATLRPKVLGAWNLHAATRDQPLDFFMLYSSVSSLLGVPGQAAYASSNAFLDAFAQARTAEGSSTTSLQWGLFSGVGVAAPDQRSQRLASQGLESFTTEEGLELFGRALAHPRAEIGLFRFSLRRWLESIPQAAGMRYLSELPREPSQPHEVETASMRDSLAKASPAERLAMLESHVSEQLGRVLRLAPTRIGRDVPFTNLGLDSLTSLETRNRLESSLGTKLQAALFFTYPEVSSLARHLLARLDLGMEEERVEQTTSSAQEEVARVDEPLAIVGMACRFPGGADGPDAYWRMLEQGVDAVVEIPSDRWPQEAIPGDRPETRRAALLDQVDGFDAAFFGISPREATSLDPQQRLLLEIAWEALEHARQPSERLTGSATGVFTGLNALDYQHRLIERGIQHVDAYSTTGNLLSTAAGRISYTLGFQGPCVAVDTACSSSLVAISLACQSLRSGDCDLALAGGVNLILSPYAMAALAGTQALSPDGRCKTLDARANGFVRGEGAGLLVLKRLSDARRDGDRIWALVRGWAVNQDGKSSGLTAPNVLSQQDMLRKALTHAGVSAHEIGYVEMHGTGTPLGDPIELDALREVVGRPRTDGATCVLGAVKTNIGHLEPAAGVAGVIKAVLSLEHGAIPGNLHFRQLNPRISLEGTPFVIPTATVGWPRQTRRRLAGVSSFGISGTNAHIVLEESPGGSEGSDVETSPATPAAVLPPGSTPRLDATELLVVSARSDAGLSAAAGRLYAHLQAHSEQGLDAVAFSLATTRSALPHRLAISASSRETLADALHAASLGETPAGGSRGRVEMGARPKVVFVFPGQGSQWAGMGRQLLAEEPVFREALQACDQAIRAEAGWSLLEALRADEGASLDRIDVVQPVLFAIEVALSALWQSWGVKPDCVVGHSMGEVAAAHVAGVLSLEDAVAVICRRSQLLRRLSGQGEMALVELSLEAAQEALVGYEDKLSAAVSNSPRATVLSGEPEALGQVVSRLEARGIFCRRVKVDVASHSPQVDPLTQDLMSGLGAISPQAARVPMRSTVTTTPVEGAELGASYWMANLRQPVRFAQTVTALLDGGYGLFVEMSPHPLLVTAIEEMRQAKGPPGSALASLRRERAERSALLESLGALWAQGQPVAWDRVLRGEGRRVSLPTYPWQRERYWIDGPIAQNADPRRHAGGHPLLGEALSVSTLSGLRVWETTLDLGRLPWLRDHRVQDLVVFPGAGYLEMALCAGRTLWGERPFAVTDVALVEALTLTDDETTPVQLVTTPQADGNVQMQVASRRGAGQDGDWTVHARGTLGLVAPAEAPARVDLGAVRARLRKVLSGEAIHALLSEMGLVYGPAFRGLLELRRGADEALGKVCLPEAAGTTTGYRLHPALLDACMQAMAGALDDPERRAWMPVALGALEVVQPPAGELWCHVRFAEAPRASRAPDESTPRSGPPTPRRKSADLSIVDASGALIARLSGLVVQQLARGARRQDPMAEWFLDLSWSEAPARAARPAPGRYLLLGHGGDLGLSLREALERAGHVVVHAVASAPGEVPRGTWPIDDTTPAGVRALLADAFGERPPTALVHLRALDEPPQRGATDDEPLDAKALGNALGMLYDSVLHTVQALTAMAYRDPPRLWLVTRGTQPVEVGLLSLDQAPLLGLGRVIAMEHPELRCTRLDLAAIHSAHDLQMLLTELLADDGEHEIAFRDARRLVARFLHAPPDLPSVAPQPSPTAPRAEASYLVTGGLGGLGLRVAKWLAERGAGHVVLVGRTGVTTAAQKAAVAEIEAIGARVTVAPADVAQRADVERILSQVDASGLPLRGVIHTAGVLEDGLLMQQTAAQFRRVMAPKILGALHLDALTRRAPLDFFVLYASAAGLLGSPGQSNYAAANTFLDALAHHRRARGLPALSVDWGAFSEVGLAAAQDNRGTRLAARGMRSFTPEEGLEALQRLLDAERSQAGVVPLDVRQWVEFYPAAASSPMLSRLLAETSSRTSRTAQGVPLTERLARAAPAERPVVLQAFVREEAARVLRIPEARFDTSAPLTSLGMDSLMGLELRNRLEAGLGFRMPATLLWTYPTVVALSDHLTSQLAPLLDPGATPVAHEEPQEDDPTPLDDLDEEGLLALLDESLARAKGYAERGAKDGRRRVE</sequence>
<keyword evidence="2" id="KW-0597">Phosphoprotein</keyword>
<dbReference type="InterPro" id="IPR018201">
    <property type="entry name" value="Ketoacyl_synth_AS"/>
</dbReference>
<dbReference type="Pfam" id="PF00698">
    <property type="entry name" value="Acyl_transf_1"/>
    <property type="match status" value="3"/>
</dbReference>
<keyword evidence="6" id="KW-0175">Coiled coil</keyword>
<dbReference type="SUPFAM" id="SSF55048">
    <property type="entry name" value="Probable ACP-binding domain of malonyl-CoA ACP transacylase"/>
    <property type="match status" value="3"/>
</dbReference>
<dbReference type="SMART" id="SM00823">
    <property type="entry name" value="PKS_PP"/>
    <property type="match status" value="3"/>
</dbReference>
<dbReference type="Pfam" id="PF16197">
    <property type="entry name" value="KAsynt_C_assoc"/>
    <property type="match status" value="1"/>
</dbReference>
<dbReference type="InterPro" id="IPR020841">
    <property type="entry name" value="PKS_Beta-ketoAc_synthase_dom"/>
</dbReference>
<feature type="region of interest" description="Disordered" evidence="7">
    <location>
        <begin position="4128"/>
        <end position="4152"/>
    </location>
</feature>
<dbReference type="InterPro" id="IPR036736">
    <property type="entry name" value="ACP-like_sf"/>
</dbReference>
<accession>Q0VZ73</accession>
<keyword evidence="1" id="KW-0596">Phosphopantetheine</keyword>
<dbReference type="SUPFAM" id="SSF51735">
    <property type="entry name" value="NAD(P)-binding Rossmann-fold domains"/>
    <property type="match status" value="4"/>
</dbReference>
<feature type="region of interest" description="Disordered" evidence="7">
    <location>
        <begin position="3470"/>
        <end position="3491"/>
    </location>
</feature>
<dbReference type="Gene3D" id="3.30.70.3290">
    <property type="match status" value="3"/>
</dbReference>
<dbReference type="GO" id="GO:0004315">
    <property type="term" value="F:3-oxoacyl-[acyl-carrier-protein] synthase activity"/>
    <property type="evidence" value="ECO:0007669"/>
    <property type="project" value="InterPro"/>
</dbReference>
<dbReference type="InterPro" id="IPR006162">
    <property type="entry name" value="Ppantetheine_attach_site"/>
</dbReference>
<dbReference type="GO" id="GO:0004312">
    <property type="term" value="F:fatty acid synthase activity"/>
    <property type="evidence" value="ECO:0007669"/>
    <property type="project" value="TreeGrafter"/>
</dbReference>
<dbReference type="Gene3D" id="3.40.366.10">
    <property type="entry name" value="Malonyl-Coenzyme A Acyl Carrier Protein, domain 2"/>
    <property type="match status" value="3"/>
</dbReference>
<dbReference type="PROSITE" id="PS00012">
    <property type="entry name" value="PHOSPHOPANTETHEINE"/>
    <property type="match status" value="1"/>
</dbReference>
<dbReference type="SMART" id="SM00822">
    <property type="entry name" value="PKS_KR"/>
    <property type="match status" value="2"/>
</dbReference>
<dbReference type="Pfam" id="PF14765">
    <property type="entry name" value="PS-DH"/>
    <property type="match status" value="2"/>
</dbReference>
<dbReference type="InterPro" id="IPR049552">
    <property type="entry name" value="PKS_DH_N"/>
</dbReference>
<reference evidence="11 13" key="2">
    <citation type="submission" date="2015-07" db="EMBL/GenBank/DDBJ databases">
        <title>Genome analysis of myxobacterium Chondromyces crocatus Cm c5 reveals a high potential for natural compound synthesis and the genetic basis for the loss of fruiting body formation.</title>
        <authorList>
            <person name="Zaburannyi N."/>
            <person name="Bunk B."/>
            <person name="Maier J."/>
            <person name="Overmann J."/>
            <person name="Mueller R."/>
        </authorList>
    </citation>
    <scope>NUCLEOTIDE SEQUENCE [LARGE SCALE GENOMIC DNA]</scope>
    <source>
        <strain evidence="11 13">Cm c5</strain>
    </source>
</reference>
<dbReference type="Gene3D" id="3.40.47.10">
    <property type="match status" value="2"/>
</dbReference>
<comment type="function">
    <text evidence="4">Involved in production of the polyketide antibiotic thailandamide.</text>
</comment>
<dbReference type="InterPro" id="IPR050091">
    <property type="entry name" value="PKS_NRPS_Biosynth_Enz"/>
</dbReference>
<dbReference type="InterPro" id="IPR049900">
    <property type="entry name" value="PKS_mFAS_DH"/>
</dbReference>
<dbReference type="EMBL" id="AM179409">
    <property type="protein sequence ID" value="CAJ46689.1"/>
    <property type="molecule type" value="Genomic_DNA"/>
</dbReference>
<feature type="domain" description="PKS/mFAS DH" evidence="10">
    <location>
        <begin position="3220"/>
        <end position="3520"/>
    </location>
</feature>
<dbReference type="RefSeq" id="WP_156338820.1">
    <property type="nucleotide sequence ID" value="NZ_CP012159.1"/>
</dbReference>
<dbReference type="InterPro" id="IPR016039">
    <property type="entry name" value="Thiolase-like"/>
</dbReference>
<evidence type="ECO:0000256" key="5">
    <source>
        <dbReference type="PROSITE-ProRule" id="PRU01363"/>
    </source>
</evidence>
<dbReference type="Pfam" id="PF22621">
    <property type="entry name" value="CurL-like_PKS_C"/>
    <property type="match status" value="2"/>
</dbReference>
<dbReference type="Gene3D" id="3.10.129.110">
    <property type="entry name" value="Polyketide synthase dehydratase"/>
    <property type="match status" value="2"/>
</dbReference>
<feature type="active site" description="Proton donor; for dehydratase activity" evidence="5">
    <location>
        <position position="1624"/>
    </location>
</feature>
<dbReference type="InterPro" id="IPR016036">
    <property type="entry name" value="Malonyl_transacylase_ACP-bd"/>
</dbReference>
<evidence type="ECO:0000259" key="9">
    <source>
        <dbReference type="PROSITE" id="PS52004"/>
    </source>
</evidence>
<dbReference type="SMART" id="SM01294">
    <property type="entry name" value="PKS_PP_betabranch"/>
    <property type="match status" value="3"/>
</dbReference>
<dbReference type="PROSITE" id="PS52019">
    <property type="entry name" value="PKS_MFAS_DH"/>
    <property type="match status" value="2"/>
</dbReference>
<dbReference type="FunFam" id="3.40.47.10:FF:000019">
    <property type="entry name" value="Polyketide synthase type I"/>
    <property type="match status" value="2"/>
</dbReference>
<feature type="region of interest" description="C-terminal hotdog fold" evidence="5">
    <location>
        <begin position="3362"/>
        <end position="3520"/>
    </location>
</feature>
<dbReference type="OrthoDB" id="5476655at2"/>
<dbReference type="InterPro" id="IPR042104">
    <property type="entry name" value="PKS_dehydratase_sf"/>
</dbReference>
<dbReference type="Pfam" id="PF00550">
    <property type="entry name" value="PP-binding"/>
    <property type="match status" value="3"/>
</dbReference>
<dbReference type="InterPro" id="IPR014030">
    <property type="entry name" value="Ketoacyl_synth_N"/>
</dbReference>
<feature type="domain" description="Carrier" evidence="8">
    <location>
        <begin position="4"/>
        <end position="81"/>
    </location>
</feature>
<organism evidence="12">
    <name type="scientific">Chondromyces crocatus</name>
    <dbReference type="NCBI Taxonomy" id="52"/>
    <lineage>
        <taxon>Bacteria</taxon>
        <taxon>Pseudomonadati</taxon>
        <taxon>Myxococcota</taxon>
        <taxon>Polyangia</taxon>
        <taxon>Polyangiales</taxon>
        <taxon>Polyangiaceae</taxon>
        <taxon>Chondromyces</taxon>
    </lineage>
</organism>
<dbReference type="InterPro" id="IPR016035">
    <property type="entry name" value="Acyl_Trfase/lysoPLipase"/>
</dbReference>
<dbReference type="PATRIC" id="fig|52.7.peg.5246"/>
<keyword evidence="3" id="KW-0808">Transferase</keyword>
<dbReference type="Pfam" id="PF21089">
    <property type="entry name" value="PKS_DH_N"/>
    <property type="match status" value="2"/>
</dbReference>
<dbReference type="Gene3D" id="3.40.50.720">
    <property type="entry name" value="NAD(P)-binding Rossmann-like Domain"/>
    <property type="match status" value="2"/>
</dbReference>
<dbReference type="PROSITE" id="PS50075">
    <property type="entry name" value="CARRIER"/>
    <property type="match status" value="3"/>
</dbReference>
<evidence type="ECO:0000313" key="12">
    <source>
        <dbReference type="EMBL" id="CAJ46689.1"/>
    </source>
</evidence>
<evidence type="ECO:0000256" key="4">
    <source>
        <dbReference type="ARBA" id="ARBA00054155"/>
    </source>
</evidence>
<dbReference type="InterPro" id="IPR057326">
    <property type="entry name" value="KR_dom"/>
</dbReference>
<feature type="region of interest" description="N-terminal hotdog fold" evidence="5">
    <location>
        <begin position="1421"/>
        <end position="1542"/>
    </location>
</feature>
<evidence type="ECO:0000256" key="2">
    <source>
        <dbReference type="ARBA" id="ARBA00022553"/>
    </source>
</evidence>
<dbReference type="SMART" id="SM00826">
    <property type="entry name" value="PKS_DH"/>
    <property type="match status" value="2"/>
</dbReference>
<dbReference type="GO" id="GO:0031177">
    <property type="term" value="F:phosphopantetheine binding"/>
    <property type="evidence" value="ECO:0007669"/>
    <property type="project" value="InterPro"/>
</dbReference>
<dbReference type="InterPro" id="IPR020806">
    <property type="entry name" value="PKS_PP-bd"/>
</dbReference>
<dbReference type="GO" id="GO:0005886">
    <property type="term" value="C:plasma membrane"/>
    <property type="evidence" value="ECO:0007669"/>
    <property type="project" value="TreeGrafter"/>
</dbReference>
<feature type="domain" description="Carrier" evidence="8">
    <location>
        <begin position="4046"/>
        <end position="4123"/>
    </location>
</feature>
<evidence type="ECO:0000256" key="7">
    <source>
        <dbReference type="SAM" id="MobiDB-lite"/>
    </source>
</evidence>
<keyword evidence="13" id="KW-1185">Reference proteome</keyword>
<dbReference type="SMART" id="SM00825">
    <property type="entry name" value="PKS_KS"/>
    <property type="match status" value="2"/>
</dbReference>
<dbReference type="InterPro" id="IPR036291">
    <property type="entry name" value="NAD(P)-bd_dom_sf"/>
</dbReference>
<dbReference type="InterPro" id="IPR049551">
    <property type="entry name" value="PKS_DH_C"/>
</dbReference>
<feature type="domain" description="Ketosynthase family 3 (KS3)" evidence="9">
    <location>
        <begin position="102"/>
        <end position="527"/>
    </location>
</feature>
<feature type="active site" description="Proton donor; for dehydratase activity" evidence="5">
    <location>
        <position position="3422"/>
    </location>
</feature>
<feature type="coiled-coil region" evidence="6">
    <location>
        <begin position="2986"/>
        <end position="3013"/>
    </location>
</feature>
<reference evidence="12" key="1">
    <citation type="journal article" date="2006" name="Chem. Biol.">
        <title>Molecular and biochemical studies of chondramide formation-highly cytotoxic natural products from Chondromyces crocatus Cm c5.</title>
        <authorList>
            <person name="Rachid S."/>
            <person name="Krug D."/>
            <person name="Kunze B."/>
            <person name="Kochems I."/>
            <person name="Scharfe M."/>
            <person name="Zabriskie T.M."/>
            <person name="Blocker H."/>
            <person name="Muller R."/>
        </authorList>
    </citation>
    <scope>NUCLEOTIDE SEQUENCE</scope>
    <source>
        <strain evidence="12">Cmc5</strain>
    </source>
</reference>
<dbReference type="KEGG" id="ccro:CMC5_047540"/>
<protein>
    <submittedName>
        <fullName evidence="12">Polyketide synthase</fullName>
    </submittedName>
</protein>
<dbReference type="GO" id="GO:0005737">
    <property type="term" value="C:cytoplasm"/>
    <property type="evidence" value="ECO:0007669"/>
    <property type="project" value="TreeGrafter"/>
</dbReference>
<dbReference type="InterPro" id="IPR014031">
    <property type="entry name" value="Ketoacyl_synth_C"/>
</dbReference>
<evidence type="ECO:0000259" key="8">
    <source>
        <dbReference type="PROSITE" id="PS50075"/>
    </source>
</evidence>
<feature type="domain" description="Ketosynthase family 3 (KS3)" evidence="9">
    <location>
        <begin position="2316"/>
        <end position="2736"/>
    </location>
</feature>
<feature type="region of interest" description="Disordered" evidence="7">
    <location>
        <begin position="2735"/>
        <end position="2762"/>
    </location>
</feature>
<dbReference type="EMBL" id="CP012159">
    <property type="protein sequence ID" value="AKT40598.1"/>
    <property type="molecule type" value="Genomic_DNA"/>
</dbReference>
<dbReference type="CDD" id="cd00833">
    <property type="entry name" value="PKS"/>
    <property type="match status" value="2"/>
</dbReference>
<feature type="domain" description="PKS/mFAS DH" evidence="10">
    <location>
        <begin position="1421"/>
        <end position="1701"/>
    </location>
</feature>
<evidence type="ECO:0000313" key="13">
    <source>
        <dbReference type="Proteomes" id="UP000067626"/>
    </source>
</evidence>
<evidence type="ECO:0000256" key="6">
    <source>
        <dbReference type="SAM" id="Coils"/>
    </source>
</evidence>
<name>Q0VZ73_CHOCO</name>
<dbReference type="PANTHER" id="PTHR43775">
    <property type="entry name" value="FATTY ACID SYNTHASE"/>
    <property type="match status" value="1"/>
</dbReference>
<feature type="domain" description="Carrier" evidence="8">
    <location>
        <begin position="2214"/>
        <end position="2292"/>
    </location>
</feature>
<dbReference type="FunFam" id="3.40.366.10:FF:000002">
    <property type="entry name" value="Probable polyketide synthase 2"/>
    <property type="match status" value="2"/>
</dbReference>
<dbReference type="InterPro" id="IPR001227">
    <property type="entry name" value="Ac_transferase_dom_sf"/>
</dbReference>
<dbReference type="PROSITE" id="PS00606">
    <property type="entry name" value="KS3_1"/>
    <property type="match status" value="2"/>
</dbReference>
<dbReference type="SUPFAM" id="SSF52151">
    <property type="entry name" value="FabD/lysophospholipase-like"/>
    <property type="match status" value="3"/>
</dbReference>
<dbReference type="Proteomes" id="UP000067626">
    <property type="component" value="Chromosome"/>
</dbReference>
<dbReference type="InterPro" id="IPR013968">
    <property type="entry name" value="PKS_KR"/>
</dbReference>
<evidence type="ECO:0000256" key="1">
    <source>
        <dbReference type="ARBA" id="ARBA00022450"/>
    </source>
</evidence>
<feature type="compositionally biased region" description="Acidic residues" evidence="7">
    <location>
        <begin position="4139"/>
        <end position="4152"/>
    </location>
</feature>
<dbReference type="Pfam" id="PF02801">
    <property type="entry name" value="Ketoacyl-synt_C"/>
    <property type="match status" value="2"/>
</dbReference>
<evidence type="ECO:0000259" key="10">
    <source>
        <dbReference type="PROSITE" id="PS52019"/>
    </source>
</evidence>
<evidence type="ECO:0000256" key="3">
    <source>
        <dbReference type="ARBA" id="ARBA00022679"/>
    </source>
</evidence>
<dbReference type="GO" id="GO:0071770">
    <property type="term" value="P:DIM/DIP cell wall layer assembly"/>
    <property type="evidence" value="ECO:0007669"/>
    <property type="project" value="TreeGrafter"/>
</dbReference>
<dbReference type="PANTHER" id="PTHR43775:SF37">
    <property type="entry name" value="SI:DKEY-61P9.11"/>
    <property type="match status" value="1"/>
</dbReference>